<dbReference type="InterPro" id="IPR013856">
    <property type="entry name" value="Peptidase_M4_domain"/>
</dbReference>
<keyword evidence="6 8" id="KW-0482">Metalloprotease</keyword>
<sequence length="389" mass="43691">MSVNTHRPNYTFLPPWIMKNRLTHDNSHEDTRLCYQHIQLLLDKHAGSDDIALSEPIYSAEKKSADNPALSEPGYSAEKKSADNPPAAHRRVIHLKNMTVVPDLYYREDKKAKNDQYATTIKSDTDTDNMFEYLEIIYTFFADVFDYESFDNHNATISAMTHYGRGYCNAFWNGTHLVFGAGDLKTNSAPLFLSFAQPDIATHEYSHAVIDHLSPLTYSGQSGALNESVCDVLTVMLVHYQQQHNSHEGDWSIGRTLFTKSSGIKALRSLSAPGSAYNHPVIGKDEQISHMRDYIELPDNAENDNGGVHRYSGIPNHAFYHFATGLGGYSWEVAGQVWFDTLRHANLPPECDFLLFARETVLIAQNNYGDDVAGILLNAWDTVGLNPQI</sequence>
<keyword evidence="4 8" id="KW-0378">Hydrolase</keyword>
<evidence type="ECO:0000256" key="7">
    <source>
        <dbReference type="PIRSR" id="PIRSR623612-1"/>
    </source>
</evidence>
<accession>A0A1B8HEU1</accession>
<dbReference type="Gene3D" id="1.10.390.10">
    <property type="entry name" value="Neutral Protease Domain 2"/>
    <property type="match status" value="1"/>
</dbReference>
<evidence type="ECO:0000256" key="8">
    <source>
        <dbReference type="RuleBase" id="RU366073"/>
    </source>
</evidence>
<proteinExistence type="inferred from homology"/>
<comment type="similarity">
    <text evidence="1 8">Belongs to the peptidase M4 family.</text>
</comment>
<reference evidence="13" key="1">
    <citation type="submission" date="2016-06" db="EMBL/GenBank/DDBJ databases">
        <authorList>
            <person name="Butler K."/>
        </authorList>
    </citation>
    <scope>NUCLEOTIDE SEQUENCE [LARGE SCALE GENOMIC DNA]</scope>
    <source>
        <strain evidence="13">GCSL-Mp20</strain>
    </source>
</reference>
<dbReference type="InterPro" id="IPR027268">
    <property type="entry name" value="Peptidase_M4/M1_CTD_sf"/>
</dbReference>
<dbReference type="GO" id="GO:0005576">
    <property type="term" value="C:extracellular region"/>
    <property type="evidence" value="ECO:0007669"/>
    <property type="project" value="UniProtKB-SubCell"/>
</dbReference>
<evidence type="ECO:0000259" key="11">
    <source>
        <dbReference type="Pfam" id="PF02868"/>
    </source>
</evidence>
<dbReference type="SUPFAM" id="SSF55486">
    <property type="entry name" value="Metalloproteases ('zincins'), catalytic domain"/>
    <property type="match status" value="1"/>
</dbReference>
<dbReference type="InterPro" id="IPR023612">
    <property type="entry name" value="Peptidase_M4"/>
</dbReference>
<evidence type="ECO:0000256" key="3">
    <source>
        <dbReference type="ARBA" id="ARBA00022723"/>
    </source>
</evidence>
<feature type="active site" description="Proton donor" evidence="7">
    <location>
        <position position="309"/>
    </location>
</feature>
<feature type="region of interest" description="Disordered" evidence="9">
    <location>
        <begin position="62"/>
        <end position="86"/>
    </location>
</feature>
<evidence type="ECO:0000256" key="1">
    <source>
        <dbReference type="ARBA" id="ARBA00009388"/>
    </source>
</evidence>
<evidence type="ECO:0000259" key="10">
    <source>
        <dbReference type="Pfam" id="PF01447"/>
    </source>
</evidence>
<protein>
    <recommendedName>
        <fullName evidence="8">Neutral metalloproteinase</fullName>
        <ecNumber evidence="8">3.4.24.-</ecNumber>
    </recommendedName>
</protein>
<evidence type="ECO:0000256" key="6">
    <source>
        <dbReference type="ARBA" id="ARBA00023049"/>
    </source>
</evidence>
<keyword evidence="13" id="KW-1185">Reference proteome</keyword>
<comment type="function">
    <text evidence="8">Extracellular zinc metalloprotease.</text>
</comment>
<dbReference type="Gene3D" id="3.10.170.10">
    <property type="match status" value="1"/>
</dbReference>
<dbReference type="EC" id="3.4.24.-" evidence="8"/>
<dbReference type="GO" id="GO:0004222">
    <property type="term" value="F:metalloendopeptidase activity"/>
    <property type="evidence" value="ECO:0007669"/>
    <property type="project" value="UniProtKB-UniRule"/>
</dbReference>
<dbReference type="EMBL" id="LZEY01000023">
    <property type="protein sequence ID" value="OBU07599.1"/>
    <property type="molecule type" value="Genomic_DNA"/>
</dbReference>
<dbReference type="InterPro" id="IPR001570">
    <property type="entry name" value="Peptidase_M4_C_domain"/>
</dbReference>
<evidence type="ECO:0000256" key="4">
    <source>
        <dbReference type="ARBA" id="ARBA00022801"/>
    </source>
</evidence>
<comment type="subcellular location">
    <subcellularLocation>
        <location evidence="8">Secreted</location>
    </subcellularLocation>
</comment>
<evidence type="ECO:0000313" key="13">
    <source>
        <dbReference type="Proteomes" id="UP000092377"/>
    </source>
</evidence>
<dbReference type="CDD" id="cd09597">
    <property type="entry name" value="M4_TLP"/>
    <property type="match status" value="1"/>
</dbReference>
<evidence type="ECO:0000256" key="5">
    <source>
        <dbReference type="ARBA" id="ARBA00022833"/>
    </source>
</evidence>
<comment type="caution">
    <text evidence="12">The sequence shown here is derived from an EMBL/GenBank/DDBJ whole genome shotgun (WGS) entry which is preliminary data.</text>
</comment>
<dbReference type="GO" id="GO:0006508">
    <property type="term" value="P:proteolysis"/>
    <property type="evidence" value="ECO:0007669"/>
    <property type="project" value="UniProtKB-KW"/>
</dbReference>
<keyword evidence="5 8" id="KW-0862">Zinc</keyword>
<feature type="active site" evidence="7">
    <location>
        <position position="204"/>
    </location>
</feature>
<gene>
    <name evidence="12" type="ORF">AYY18_05055</name>
</gene>
<evidence type="ECO:0000313" key="12">
    <source>
        <dbReference type="EMBL" id="OBU07599.1"/>
    </source>
</evidence>
<dbReference type="AlphaFoldDB" id="A0A1B8HEU1"/>
<comment type="cofactor">
    <cofactor evidence="8">
        <name>Zn(2+)</name>
        <dbReference type="ChEBI" id="CHEBI:29105"/>
    </cofactor>
</comment>
<dbReference type="PANTHER" id="PTHR43579">
    <property type="match status" value="1"/>
</dbReference>
<feature type="domain" description="Peptidase M4" evidence="10">
    <location>
        <begin position="112"/>
        <end position="210"/>
    </location>
</feature>
<feature type="domain" description="Peptidase M4 C-terminal" evidence="11">
    <location>
        <begin position="215"/>
        <end position="384"/>
    </location>
</feature>
<keyword evidence="2 8" id="KW-0645">Protease</keyword>
<dbReference type="PRINTS" id="PR00730">
    <property type="entry name" value="THERMOLYSIN"/>
</dbReference>
<name>A0A1B8HEU1_9GAMM</name>
<keyword evidence="8" id="KW-0964">Secreted</keyword>
<keyword evidence="3" id="KW-0479">Metal-binding</keyword>
<dbReference type="Pfam" id="PF01447">
    <property type="entry name" value="Peptidase_M4"/>
    <property type="match status" value="1"/>
</dbReference>
<dbReference type="Pfam" id="PF02868">
    <property type="entry name" value="Peptidase_M4_C"/>
    <property type="match status" value="1"/>
</dbReference>
<dbReference type="RefSeq" id="WP_067402515.1">
    <property type="nucleotide sequence ID" value="NZ_LZEY01000023.1"/>
</dbReference>
<organism evidence="12 13">
    <name type="scientific">Morganella psychrotolerans</name>
    <dbReference type="NCBI Taxonomy" id="368603"/>
    <lineage>
        <taxon>Bacteria</taxon>
        <taxon>Pseudomonadati</taxon>
        <taxon>Pseudomonadota</taxon>
        <taxon>Gammaproteobacteria</taxon>
        <taxon>Enterobacterales</taxon>
        <taxon>Morganellaceae</taxon>
        <taxon>Morganella</taxon>
    </lineage>
</organism>
<evidence type="ECO:0000256" key="2">
    <source>
        <dbReference type="ARBA" id="ARBA00022670"/>
    </source>
</evidence>
<dbReference type="GO" id="GO:0046872">
    <property type="term" value="F:metal ion binding"/>
    <property type="evidence" value="ECO:0007669"/>
    <property type="project" value="UniProtKB-UniRule"/>
</dbReference>
<dbReference type="InterPro" id="IPR052759">
    <property type="entry name" value="Metalloprotease_M4"/>
</dbReference>
<evidence type="ECO:0000256" key="9">
    <source>
        <dbReference type="SAM" id="MobiDB-lite"/>
    </source>
</evidence>
<dbReference type="OrthoDB" id="5378341at2"/>
<dbReference type="Proteomes" id="UP000092377">
    <property type="component" value="Unassembled WGS sequence"/>
</dbReference>
<dbReference type="PANTHER" id="PTHR43579:SF1">
    <property type="entry name" value="NEUTRAL METALLOPROTEINASE"/>
    <property type="match status" value="1"/>
</dbReference>